<proteinExistence type="predicted"/>
<dbReference type="AlphaFoldDB" id="A0A550CSU7"/>
<protein>
    <submittedName>
        <fullName evidence="3">Uncharacterized protein</fullName>
    </submittedName>
</protein>
<gene>
    <name evidence="3" type="ORF">BD626DRAFT_107266</name>
</gene>
<keyword evidence="2" id="KW-1133">Transmembrane helix</keyword>
<evidence type="ECO:0000313" key="4">
    <source>
        <dbReference type="Proteomes" id="UP000320762"/>
    </source>
</evidence>
<feature type="compositionally biased region" description="Basic and acidic residues" evidence="1">
    <location>
        <begin position="165"/>
        <end position="250"/>
    </location>
</feature>
<keyword evidence="2" id="KW-0472">Membrane</keyword>
<feature type="compositionally biased region" description="Low complexity" evidence="1">
    <location>
        <begin position="151"/>
        <end position="160"/>
    </location>
</feature>
<evidence type="ECO:0000256" key="1">
    <source>
        <dbReference type="SAM" id="MobiDB-lite"/>
    </source>
</evidence>
<comment type="caution">
    <text evidence="3">The sequence shown here is derived from an EMBL/GenBank/DDBJ whole genome shotgun (WGS) entry which is preliminary data.</text>
</comment>
<evidence type="ECO:0000313" key="3">
    <source>
        <dbReference type="EMBL" id="TRM67866.1"/>
    </source>
</evidence>
<keyword evidence="2" id="KW-0812">Transmembrane</keyword>
<sequence length="264" mass="29027">MLVTTASDSVVASPVLISRMRLSSVALGLGAGASAAAFVLVIMFVSRPALRPSADHPDGAGTLQLLWFARRRHEALAPLGRVDEPRIEELRRTGIGLVASAIAGESSNHLLRRDSARSSTLRMSSARPPSAPRLSSVAETSDTGSIHTDVTDSVTDRSTVQMGERYSHELDDRRSSQMLERRASDIHMLDRSRPVSGLHDRRMGDVLDRREEEQAQAHAHYSDDPFRSAADEDNERFWRDEDGDPFRAEDEGGGMRGDYAYGML</sequence>
<accession>A0A550CSU7</accession>
<feature type="region of interest" description="Disordered" evidence="1">
    <location>
        <begin position="110"/>
        <end position="264"/>
    </location>
</feature>
<dbReference type="Proteomes" id="UP000320762">
    <property type="component" value="Unassembled WGS sequence"/>
</dbReference>
<dbReference type="OrthoDB" id="3021381at2759"/>
<feature type="transmembrane region" description="Helical" evidence="2">
    <location>
        <begin position="25"/>
        <end position="45"/>
    </location>
</feature>
<organism evidence="3 4">
    <name type="scientific">Schizophyllum amplum</name>
    <dbReference type="NCBI Taxonomy" id="97359"/>
    <lineage>
        <taxon>Eukaryota</taxon>
        <taxon>Fungi</taxon>
        <taxon>Dikarya</taxon>
        <taxon>Basidiomycota</taxon>
        <taxon>Agaricomycotina</taxon>
        <taxon>Agaricomycetes</taxon>
        <taxon>Agaricomycetidae</taxon>
        <taxon>Agaricales</taxon>
        <taxon>Schizophyllaceae</taxon>
        <taxon>Schizophyllum</taxon>
    </lineage>
</organism>
<reference evidence="3 4" key="1">
    <citation type="journal article" date="2019" name="New Phytol.">
        <title>Comparative genomics reveals unique wood-decay strategies and fruiting body development in the Schizophyllaceae.</title>
        <authorList>
            <person name="Almasi E."/>
            <person name="Sahu N."/>
            <person name="Krizsan K."/>
            <person name="Balint B."/>
            <person name="Kovacs G.M."/>
            <person name="Kiss B."/>
            <person name="Cseklye J."/>
            <person name="Drula E."/>
            <person name="Henrissat B."/>
            <person name="Nagy I."/>
            <person name="Chovatia M."/>
            <person name="Adam C."/>
            <person name="LaButti K."/>
            <person name="Lipzen A."/>
            <person name="Riley R."/>
            <person name="Grigoriev I.V."/>
            <person name="Nagy L.G."/>
        </authorList>
    </citation>
    <scope>NUCLEOTIDE SEQUENCE [LARGE SCALE GENOMIC DNA]</scope>
    <source>
        <strain evidence="3 4">NL-1724</strain>
    </source>
</reference>
<keyword evidence="4" id="KW-1185">Reference proteome</keyword>
<name>A0A550CSU7_9AGAR</name>
<evidence type="ECO:0000256" key="2">
    <source>
        <dbReference type="SAM" id="Phobius"/>
    </source>
</evidence>
<dbReference type="EMBL" id="VDMD01000002">
    <property type="protein sequence ID" value="TRM67866.1"/>
    <property type="molecule type" value="Genomic_DNA"/>
</dbReference>
<feature type="compositionally biased region" description="Low complexity" evidence="1">
    <location>
        <begin position="122"/>
        <end position="138"/>
    </location>
</feature>